<evidence type="ECO:0000313" key="2">
    <source>
        <dbReference type="Proteomes" id="UP000030661"/>
    </source>
</evidence>
<gene>
    <name evidence="1" type="ORF">U27_06004</name>
</gene>
<evidence type="ECO:0000313" key="1">
    <source>
        <dbReference type="EMBL" id="GAK59028.1"/>
    </source>
</evidence>
<keyword evidence="2" id="KW-1185">Reference proteome</keyword>
<accession>A0A081C373</accession>
<protein>
    <submittedName>
        <fullName evidence="1">Uncharacterized protein</fullName>
    </submittedName>
</protein>
<dbReference type="EMBL" id="DF820469">
    <property type="protein sequence ID" value="GAK59028.1"/>
    <property type="molecule type" value="Genomic_DNA"/>
</dbReference>
<organism evidence="1 2">
    <name type="scientific">Vecturithrix granuli</name>
    <dbReference type="NCBI Taxonomy" id="1499967"/>
    <lineage>
        <taxon>Bacteria</taxon>
        <taxon>Candidatus Moduliflexota</taxon>
        <taxon>Candidatus Vecturitrichia</taxon>
        <taxon>Candidatus Vecturitrichales</taxon>
        <taxon>Candidatus Vecturitrichaceae</taxon>
        <taxon>Candidatus Vecturithrix</taxon>
    </lineage>
</organism>
<name>A0A081C373_VECG1</name>
<dbReference type="HOGENOM" id="CLU_1599478_0_0_0"/>
<dbReference type="STRING" id="1499967.U27_06004"/>
<dbReference type="AntiFam" id="ANF00041">
    <property type="entry name" value="Antisense to RNaseP"/>
</dbReference>
<dbReference type="AlphaFoldDB" id="A0A081C373"/>
<reference evidence="1 2" key="1">
    <citation type="journal article" date="2015" name="PeerJ">
        <title>First genomic representation of candidate bacterial phylum KSB3 points to enhanced environmental sensing as a trigger of wastewater bulking.</title>
        <authorList>
            <person name="Sekiguchi Y."/>
            <person name="Ohashi A."/>
            <person name="Parks D.H."/>
            <person name="Yamauchi T."/>
            <person name="Tyson G.W."/>
            <person name="Hugenholtz P."/>
        </authorList>
    </citation>
    <scope>NUCLEOTIDE SEQUENCE [LARGE SCALE GENOMIC DNA]</scope>
</reference>
<proteinExistence type="predicted"/>
<sequence length="166" mass="18877">MGVLKQTYKPSSVLRFRSDNHSSGMLVTVHLLRSTRKHRAGYSQTLSYLILLQERFTLPILSPELRWALTPPFHHCLCSGKSHRLCLFCGTVCRITPPGCYPAPCPVELGLSSNPCYTTLAIIQFTLALELIKLFYKTLGRFVKRKADIRFIKNKKAYSSRLAFVN</sequence>
<dbReference type="Proteomes" id="UP000030661">
    <property type="component" value="Unassembled WGS sequence"/>
</dbReference>